<evidence type="ECO:0000256" key="4">
    <source>
        <dbReference type="ARBA" id="ARBA00023239"/>
    </source>
</evidence>
<keyword evidence="2" id="KW-0479">Metal-binding</keyword>
<dbReference type="Pfam" id="PF04828">
    <property type="entry name" value="GFA"/>
    <property type="match status" value="1"/>
</dbReference>
<reference evidence="5" key="2">
    <citation type="submission" date="2024-01" db="EMBL/GenBank/DDBJ databases">
        <title>Comparative genomics of Cryptococcus and Kwoniella reveals pathogenesis evolution and contrasting modes of karyotype evolution via chromosome fusion or intercentromeric recombination.</title>
        <authorList>
            <person name="Coelho M.A."/>
            <person name="David-Palma M."/>
            <person name="Shea T."/>
            <person name="Bowers K."/>
            <person name="McGinley-Smith S."/>
            <person name="Mohammad A.W."/>
            <person name="Gnirke A."/>
            <person name="Yurkov A.M."/>
            <person name="Nowrousian M."/>
            <person name="Sun S."/>
            <person name="Cuomo C.A."/>
            <person name="Heitman J."/>
        </authorList>
    </citation>
    <scope>NUCLEOTIDE SEQUENCE</scope>
    <source>
        <strain evidence="5">CBS 12478</strain>
    </source>
</reference>
<evidence type="ECO:0000256" key="2">
    <source>
        <dbReference type="ARBA" id="ARBA00022723"/>
    </source>
</evidence>
<evidence type="ECO:0000256" key="1">
    <source>
        <dbReference type="ARBA" id="ARBA00005495"/>
    </source>
</evidence>
<proteinExistence type="inferred from homology"/>
<dbReference type="Gene3D" id="3.90.1590.10">
    <property type="entry name" value="glutathione-dependent formaldehyde- activating enzyme (gfa)"/>
    <property type="match status" value="1"/>
</dbReference>
<dbReference type="GO" id="GO:0016846">
    <property type="term" value="F:carbon-sulfur lyase activity"/>
    <property type="evidence" value="ECO:0007669"/>
    <property type="project" value="InterPro"/>
</dbReference>
<dbReference type="PANTHER" id="PTHR33337">
    <property type="entry name" value="GFA DOMAIN-CONTAINING PROTEIN"/>
    <property type="match status" value="1"/>
</dbReference>
<dbReference type="AlphaFoldDB" id="A0A5M6BRS6"/>
<dbReference type="OrthoDB" id="9985472at2759"/>
<dbReference type="RefSeq" id="XP_031858532.1">
    <property type="nucleotide sequence ID" value="XM_032007178.1"/>
</dbReference>
<dbReference type="KEGG" id="ksn:43591346"/>
<evidence type="ECO:0000256" key="3">
    <source>
        <dbReference type="ARBA" id="ARBA00022833"/>
    </source>
</evidence>
<name>A0A5M6BRS6_9TREE</name>
<reference evidence="5" key="1">
    <citation type="submission" date="2017-08" db="EMBL/GenBank/DDBJ databases">
        <authorList>
            <person name="Cuomo C."/>
            <person name="Billmyre B."/>
            <person name="Heitman J."/>
        </authorList>
    </citation>
    <scope>NUCLEOTIDE SEQUENCE</scope>
    <source>
        <strain evidence="5">CBS 12478</strain>
    </source>
</reference>
<gene>
    <name evidence="5" type="ORF">CI109_103273</name>
</gene>
<dbReference type="InterPro" id="IPR006913">
    <property type="entry name" value="CENP-V/GFA"/>
</dbReference>
<dbReference type="GeneID" id="43591346"/>
<comment type="similarity">
    <text evidence="1">Belongs to the Gfa family.</text>
</comment>
<accession>A0A5M6BRS6</accession>
<protein>
    <submittedName>
        <fullName evidence="5">Uncharacterized protein</fullName>
    </submittedName>
</protein>
<dbReference type="PANTHER" id="PTHR33337:SF30">
    <property type="entry name" value="DUF636 DOMAIN PROTEIN (AFU_ORTHOLOGUE AFUA_1G03180)"/>
    <property type="match status" value="1"/>
</dbReference>
<dbReference type="InterPro" id="IPR011057">
    <property type="entry name" value="Mss4-like_sf"/>
</dbReference>
<dbReference type="EMBL" id="CP144055">
    <property type="protein sequence ID" value="WWD18818.1"/>
    <property type="molecule type" value="Genomic_DNA"/>
</dbReference>
<dbReference type="GO" id="GO:0046872">
    <property type="term" value="F:metal ion binding"/>
    <property type="evidence" value="ECO:0007669"/>
    <property type="project" value="UniProtKB-KW"/>
</dbReference>
<keyword evidence="6" id="KW-1185">Reference proteome</keyword>
<sequence>MSKTTASTIKGRCNCGRYTISMPKPDQMNLCHCVDCRRWSGAMYSAHLITDTSNVTLEGTPEPRTHKVVGIKGMDMVRAWCDECGSGLWISPGGDPSKRYFKAGLFNPGDLPKPTFETFTKDMESWEQTAESTKQFEENLDGL</sequence>
<dbReference type="Proteomes" id="UP000322225">
    <property type="component" value="Chromosome 5"/>
</dbReference>
<dbReference type="PROSITE" id="PS51891">
    <property type="entry name" value="CENP_V_GFA"/>
    <property type="match status" value="1"/>
</dbReference>
<keyword evidence="3" id="KW-0862">Zinc</keyword>
<evidence type="ECO:0000313" key="6">
    <source>
        <dbReference type="Proteomes" id="UP000322225"/>
    </source>
</evidence>
<dbReference type="SUPFAM" id="SSF51316">
    <property type="entry name" value="Mss4-like"/>
    <property type="match status" value="1"/>
</dbReference>
<keyword evidence="4" id="KW-0456">Lyase</keyword>
<evidence type="ECO:0000313" key="5">
    <source>
        <dbReference type="EMBL" id="WWD18818.1"/>
    </source>
</evidence>
<organism evidence="5 6">
    <name type="scientific">Kwoniella shandongensis</name>
    <dbReference type="NCBI Taxonomy" id="1734106"/>
    <lineage>
        <taxon>Eukaryota</taxon>
        <taxon>Fungi</taxon>
        <taxon>Dikarya</taxon>
        <taxon>Basidiomycota</taxon>
        <taxon>Agaricomycotina</taxon>
        <taxon>Tremellomycetes</taxon>
        <taxon>Tremellales</taxon>
        <taxon>Cryptococcaceae</taxon>
        <taxon>Kwoniella</taxon>
    </lineage>
</organism>